<dbReference type="STRING" id="1798692.A3G00_00035"/>
<gene>
    <name evidence="1" type="ORF">A3G00_00035</name>
</gene>
<dbReference type="Proteomes" id="UP000178347">
    <property type="component" value="Unassembled WGS sequence"/>
</dbReference>
<comment type="caution">
    <text evidence="1">The sequence shown here is derived from an EMBL/GenBank/DDBJ whole genome shotgun (WGS) entry which is preliminary data.</text>
</comment>
<protein>
    <submittedName>
        <fullName evidence="1">Uncharacterized protein</fullName>
    </submittedName>
</protein>
<proteinExistence type="predicted"/>
<reference evidence="1 2" key="1">
    <citation type="journal article" date="2016" name="Nat. Commun.">
        <title>Thousands of microbial genomes shed light on interconnected biogeochemical processes in an aquifer system.</title>
        <authorList>
            <person name="Anantharaman K."/>
            <person name="Brown C.T."/>
            <person name="Hug L.A."/>
            <person name="Sharon I."/>
            <person name="Castelle C.J."/>
            <person name="Probst A.J."/>
            <person name="Thomas B.C."/>
            <person name="Singh A."/>
            <person name="Wilkins M.J."/>
            <person name="Karaoz U."/>
            <person name="Brodie E.L."/>
            <person name="Williams K.H."/>
            <person name="Hubbard S.S."/>
            <person name="Banfield J.F."/>
        </authorList>
    </citation>
    <scope>NUCLEOTIDE SEQUENCE [LARGE SCALE GENOMIC DNA]</scope>
</reference>
<dbReference type="NCBIfam" id="TIGR02913">
    <property type="entry name" value="HAF_rpt"/>
    <property type="match status" value="2"/>
</dbReference>
<dbReference type="AlphaFoldDB" id="A0A1F6MRI9"/>
<dbReference type="InterPro" id="IPR014262">
    <property type="entry name" value="HAF_rpt"/>
</dbReference>
<evidence type="ECO:0000313" key="1">
    <source>
        <dbReference type="EMBL" id="OGH74252.1"/>
    </source>
</evidence>
<name>A0A1F6MRI9_9BACT</name>
<accession>A0A1F6MRI9</accession>
<dbReference type="EMBL" id="MFQN01000020">
    <property type="protein sequence ID" value="OGH74252.1"/>
    <property type="molecule type" value="Genomic_DNA"/>
</dbReference>
<evidence type="ECO:0000313" key="2">
    <source>
        <dbReference type="Proteomes" id="UP000178347"/>
    </source>
</evidence>
<sequence>MSINKTKIIIYSILLPLFSLVLFNAVQAKTIRLVKTANDAKVFLVDNNRRVHIPNPSVFEAGGYKWSDIKTVSQKEMNNIPDTALIKSPVDAKVYLVKDGVRQWIPDEKTFLDGGLKWSDIVVISQPQVEFYNETEFSSKSILEIIKPKISTQSEPASGGKTKTPDVVVNNVATSHGSSVLENKPVENIENEKKTNSNYVRPDEIGLQDIGRYTPVSPEFSNWSISVGKLFENGEVSLAKYRVEGKEMESDNYIWSNGVLTPYTETDYLYQKNSKGEKIVNILPSDNPYFLSNGKKTKIPTLGGFFVMVKDMNESGAAVGRSDVSGGGIDGGVEHAFLWHKGVMKDLGTLGGEQSVAEAINNKGQVIGYSNDTNSEGYAFIWENGKMKKISANGYDFASALDINDSGLIIGKIKNDNGDCNSPVCRNDVYLKDGKLNYPEIGTNFFAVNNLDEIVGVVEDGYQIDNILSRYTSDQRSEIVDRASAGRAGVVSGHAALYTGGDVMRLDDLLPDDDIVFYNAKAINDKGEILASGFNYNDSYSHEYLISLPKNIPPTFNFTVDGYNFISYDKEEKPADYYEDSKYKITWTDTDPDDNAKISLFYYYLCYSCDWDAAIKDGKLLAENISEDSKKDSYTWDMSSSPSGNYYLYAEIDDGNTKRRFDSDGLKAAGKARLDEINTADDAEEEIPIIIGTSTTVVAPTQKGNVMPAN</sequence>
<organism evidence="1 2">
    <name type="scientific">Candidatus Magasanikbacteria bacterium RIFCSPLOWO2_12_FULL_43_12</name>
    <dbReference type="NCBI Taxonomy" id="1798692"/>
    <lineage>
        <taxon>Bacteria</taxon>
        <taxon>Candidatus Magasanikiibacteriota</taxon>
    </lineage>
</organism>